<dbReference type="eggNOG" id="COG2971">
    <property type="taxonomic scope" value="Bacteria"/>
</dbReference>
<dbReference type="SUPFAM" id="SSF53067">
    <property type="entry name" value="Actin-like ATPase domain"/>
    <property type="match status" value="2"/>
</dbReference>
<dbReference type="KEGG" id="mam:Mesau_02791"/>
<protein>
    <submittedName>
        <fullName evidence="2">Putative N-acetylglucosamine kinase</fullName>
    </submittedName>
</protein>
<gene>
    <name evidence="2" type="ordered locus">Mesau_02791</name>
</gene>
<accession>L0KMF4</accession>
<dbReference type="PANTHER" id="PTHR12862">
    <property type="entry name" value="BADF TYPE ATPASE DOMAIN-CONTAINING PROTEIN"/>
    <property type="match status" value="1"/>
</dbReference>
<sequence>MIGRGNPLCPACAVDVLTQKIIAGVDIGGTKTRIMACVGERTIADEVLVTESWRIRQMETDATRLADIVAGLCGGVAPVALAVGAHGCDTGEQCLRFQALLASRTGGAVQVVNDAELMVPAAGHSDGIGVVAGTGSIAVARTGQGKMLAAGGWGWILGDEGSAPALVREAAKAVRHSLDRGEDGDPLIAALMHELVTDDQTKLGILLNETRGAAVWGRYANAVFDAAIAGSALAVRVIREGGAGLAALVELLIQRGANPALVVAGGGVISEQPMLMKAFVEAMAEVSPASQILLLREPPVLGGVALARRLLVGQGYPPTLELFE</sequence>
<dbReference type="Pfam" id="PF01869">
    <property type="entry name" value="BcrAD_BadFG"/>
    <property type="match status" value="1"/>
</dbReference>
<organism evidence="2 3">
    <name type="scientific">Mesorhizobium australicum (strain HAMBI 3006 / LMG 24608 / WSM2073)</name>
    <dbReference type="NCBI Taxonomy" id="754035"/>
    <lineage>
        <taxon>Bacteria</taxon>
        <taxon>Pseudomonadati</taxon>
        <taxon>Pseudomonadota</taxon>
        <taxon>Alphaproteobacteria</taxon>
        <taxon>Hyphomicrobiales</taxon>
        <taxon>Phyllobacteriaceae</taxon>
        <taxon>Mesorhizobium</taxon>
    </lineage>
</organism>
<evidence type="ECO:0000259" key="1">
    <source>
        <dbReference type="Pfam" id="PF01869"/>
    </source>
</evidence>
<proteinExistence type="predicted"/>
<evidence type="ECO:0000313" key="2">
    <source>
        <dbReference type="EMBL" id="AGB45189.1"/>
    </source>
</evidence>
<dbReference type="EMBL" id="CP003358">
    <property type="protein sequence ID" value="AGB45189.1"/>
    <property type="molecule type" value="Genomic_DNA"/>
</dbReference>
<dbReference type="GO" id="GO:0045127">
    <property type="term" value="F:N-acetylglucosamine kinase activity"/>
    <property type="evidence" value="ECO:0007669"/>
    <property type="project" value="InterPro"/>
</dbReference>
<dbReference type="STRING" id="754035.Mesau_02791"/>
<name>L0KMF4_MESAW</name>
<keyword evidence="3" id="KW-1185">Reference proteome</keyword>
<dbReference type="InterPro" id="IPR039758">
    <property type="entry name" value="NAGK-like"/>
</dbReference>
<dbReference type="InterPro" id="IPR043129">
    <property type="entry name" value="ATPase_NBD"/>
</dbReference>
<keyword evidence="2" id="KW-0808">Transferase</keyword>
<dbReference type="InterPro" id="IPR002731">
    <property type="entry name" value="ATPase_BadF"/>
</dbReference>
<dbReference type="CDD" id="cd24007">
    <property type="entry name" value="ASKHA_NBD_eukNAGK-like"/>
    <property type="match status" value="1"/>
</dbReference>
<dbReference type="AlphaFoldDB" id="L0KMF4"/>
<dbReference type="HOGENOM" id="CLU_016274_1_1_5"/>
<dbReference type="Proteomes" id="UP000010998">
    <property type="component" value="Chromosome"/>
</dbReference>
<feature type="domain" description="ATPase BadF/BadG/BcrA/BcrD type" evidence="1">
    <location>
        <begin position="24"/>
        <end position="283"/>
    </location>
</feature>
<dbReference type="PANTHER" id="PTHR12862:SF0">
    <property type="entry name" value="N-ACETYL-D-GLUCOSAMINE KINASE"/>
    <property type="match status" value="1"/>
</dbReference>
<evidence type="ECO:0000313" key="3">
    <source>
        <dbReference type="Proteomes" id="UP000010998"/>
    </source>
</evidence>
<dbReference type="Gene3D" id="3.30.420.40">
    <property type="match status" value="2"/>
</dbReference>
<keyword evidence="2" id="KW-0418">Kinase</keyword>
<reference evidence="3" key="1">
    <citation type="submission" date="2012-02" db="EMBL/GenBank/DDBJ databases">
        <title>Complete sequence of Mesorhizobium australicum WSM2073.</title>
        <authorList>
            <person name="Lucas S."/>
            <person name="Han J."/>
            <person name="Lapidus A."/>
            <person name="Cheng J.-F."/>
            <person name="Goodwin L."/>
            <person name="Pitluck S."/>
            <person name="Peters L."/>
            <person name="Gu W."/>
            <person name="Detter J.C."/>
            <person name="Han C."/>
            <person name="Tapia R."/>
            <person name="Land M."/>
            <person name="Hauser L."/>
            <person name="Kyrpides N."/>
            <person name="Ivanova N."/>
            <person name="Pagani I."/>
            <person name="Reeve W.G."/>
            <person name="Howieson J.G."/>
            <person name="Tiwari R.P."/>
            <person name="O'Hara G.W."/>
            <person name="Atkins C.A."/>
            <person name="Ronson C.W."/>
            <person name="Nandasena K.G."/>
            <person name="Woyke T."/>
        </authorList>
    </citation>
    <scope>NUCLEOTIDE SEQUENCE [LARGE SCALE GENOMIC DNA]</scope>
    <source>
        <strain evidence="3">LMG 24608 / HAMBI 3006 / WSM2073</strain>
    </source>
</reference>